<feature type="compositionally biased region" description="Basic residues" evidence="1">
    <location>
        <begin position="43"/>
        <end position="69"/>
    </location>
</feature>
<dbReference type="EMBL" id="KZ679007">
    <property type="protein sequence ID" value="PSS25353.1"/>
    <property type="molecule type" value="Genomic_DNA"/>
</dbReference>
<proteinExistence type="predicted"/>
<evidence type="ECO:0000313" key="3">
    <source>
        <dbReference type="Proteomes" id="UP000241818"/>
    </source>
</evidence>
<feature type="region of interest" description="Disordered" evidence="1">
    <location>
        <begin position="1"/>
        <end position="114"/>
    </location>
</feature>
<dbReference type="InParanoid" id="A0A2T3BAK3"/>
<sequence length="222" mass="26202">MPPPRPPPEPASNDARPKPSKKAGKPTIGSASKFSKDGDSVSKKKPKGSKKKRKRAKERGDKRARKERRAKQQREEAEARKEQTRREEEQRREEQKWHAQNPKPGISSQQGDREKYGFQYHRWAKACETFFEDKEAPFPRPHRYGCKQKRCIRGDKLNICHHDVEKTLRGSGMYSEKWLRKERLRWHPDKFSGRPEVRDEAQELFQLIERVREGEGESVKFE</sequence>
<reference evidence="2 3" key="1">
    <citation type="journal article" date="2018" name="New Phytol.">
        <title>Comparative genomics and transcriptomics depict ericoid mycorrhizal fungi as versatile saprotrophs and plant mutualists.</title>
        <authorList>
            <person name="Martino E."/>
            <person name="Morin E."/>
            <person name="Grelet G.A."/>
            <person name="Kuo A."/>
            <person name="Kohler A."/>
            <person name="Daghino S."/>
            <person name="Barry K.W."/>
            <person name="Cichocki N."/>
            <person name="Clum A."/>
            <person name="Dockter R.B."/>
            <person name="Hainaut M."/>
            <person name="Kuo R.C."/>
            <person name="LaButti K."/>
            <person name="Lindahl B.D."/>
            <person name="Lindquist E.A."/>
            <person name="Lipzen A."/>
            <person name="Khouja H.R."/>
            <person name="Magnuson J."/>
            <person name="Murat C."/>
            <person name="Ohm R.A."/>
            <person name="Singer S.W."/>
            <person name="Spatafora J.W."/>
            <person name="Wang M."/>
            <person name="Veneault-Fourrey C."/>
            <person name="Henrissat B."/>
            <person name="Grigoriev I.V."/>
            <person name="Martin F.M."/>
            <person name="Perotto S."/>
        </authorList>
    </citation>
    <scope>NUCLEOTIDE SEQUENCE [LARGE SCALE GENOMIC DNA]</scope>
    <source>
        <strain evidence="2 3">ATCC 22711</strain>
    </source>
</reference>
<dbReference type="OrthoDB" id="4764735at2759"/>
<evidence type="ECO:0000256" key="1">
    <source>
        <dbReference type="SAM" id="MobiDB-lite"/>
    </source>
</evidence>
<dbReference type="RefSeq" id="XP_024723952.1">
    <property type="nucleotide sequence ID" value="XM_024868585.1"/>
</dbReference>
<organism evidence="2 3">
    <name type="scientific">Amorphotheca resinae ATCC 22711</name>
    <dbReference type="NCBI Taxonomy" id="857342"/>
    <lineage>
        <taxon>Eukaryota</taxon>
        <taxon>Fungi</taxon>
        <taxon>Dikarya</taxon>
        <taxon>Ascomycota</taxon>
        <taxon>Pezizomycotina</taxon>
        <taxon>Leotiomycetes</taxon>
        <taxon>Helotiales</taxon>
        <taxon>Amorphothecaceae</taxon>
        <taxon>Amorphotheca</taxon>
    </lineage>
</organism>
<dbReference type="Proteomes" id="UP000241818">
    <property type="component" value="Unassembled WGS sequence"/>
</dbReference>
<evidence type="ECO:0008006" key="4">
    <source>
        <dbReference type="Google" id="ProtNLM"/>
    </source>
</evidence>
<protein>
    <recommendedName>
        <fullName evidence="4">J domain-containing protein</fullName>
    </recommendedName>
</protein>
<name>A0A2T3BAK3_AMORE</name>
<feature type="compositionally biased region" description="Basic and acidic residues" evidence="1">
    <location>
        <begin position="70"/>
        <end position="97"/>
    </location>
</feature>
<keyword evidence="3" id="KW-1185">Reference proteome</keyword>
<gene>
    <name evidence="2" type="ORF">M430DRAFT_56125</name>
</gene>
<dbReference type="GeneID" id="36576666"/>
<evidence type="ECO:0000313" key="2">
    <source>
        <dbReference type="EMBL" id="PSS25353.1"/>
    </source>
</evidence>
<feature type="compositionally biased region" description="Pro residues" evidence="1">
    <location>
        <begin position="1"/>
        <end position="10"/>
    </location>
</feature>
<accession>A0A2T3BAK3</accession>
<dbReference type="AlphaFoldDB" id="A0A2T3BAK3"/>
<dbReference type="STRING" id="857342.A0A2T3BAK3"/>